<feature type="domain" description="FecR protein" evidence="2">
    <location>
        <begin position="90"/>
        <end position="185"/>
    </location>
</feature>
<dbReference type="Gene3D" id="3.55.50.30">
    <property type="match status" value="1"/>
</dbReference>
<dbReference type="AlphaFoldDB" id="A0A9X2F6C3"/>
<keyword evidence="5" id="KW-1185">Reference proteome</keyword>
<dbReference type="InterPro" id="IPR012373">
    <property type="entry name" value="Ferrdict_sens_TM"/>
</dbReference>
<evidence type="ECO:0000259" key="3">
    <source>
        <dbReference type="Pfam" id="PF16344"/>
    </source>
</evidence>
<dbReference type="PANTHER" id="PTHR30273:SF2">
    <property type="entry name" value="PROTEIN FECR"/>
    <property type="match status" value="1"/>
</dbReference>
<dbReference type="PIRSF" id="PIRSF018266">
    <property type="entry name" value="FecR"/>
    <property type="match status" value="1"/>
</dbReference>
<organism evidence="4 5">
    <name type="scientific">Solitalea agri</name>
    <dbReference type="NCBI Taxonomy" id="2953739"/>
    <lineage>
        <taxon>Bacteria</taxon>
        <taxon>Pseudomonadati</taxon>
        <taxon>Bacteroidota</taxon>
        <taxon>Sphingobacteriia</taxon>
        <taxon>Sphingobacteriales</taxon>
        <taxon>Sphingobacteriaceae</taxon>
        <taxon>Solitalea</taxon>
    </lineage>
</organism>
<dbReference type="PANTHER" id="PTHR30273">
    <property type="entry name" value="PERIPLASMIC SIGNAL SENSOR AND SIGMA FACTOR ACTIVATOR FECR-RELATED"/>
    <property type="match status" value="1"/>
</dbReference>
<evidence type="ECO:0000313" key="5">
    <source>
        <dbReference type="Proteomes" id="UP001155182"/>
    </source>
</evidence>
<reference evidence="4" key="1">
    <citation type="submission" date="2022-06" db="EMBL/GenBank/DDBJ databases">
        <title>Solitalea sp. MAHUQ-68 isolated from rhizospheric soil.</title>
        <authorList>
            <person name="Huq M.A."/>
        </authorList>
    </citation>
    <scope>NUCLEOTIDE SEQUENCE</scope>
    <source>
        <strain evidence="4">MAHUQ-68</strain>
    </source>
</reference>
<accession>A0A9X2F6C3</accession>
<keyword evidence="1" id="KW-1133">Transmembrane helix</keyword>
<dbReference type="GO" id="GO:0016989">
    <property type="term" value="F:sigma factor antagonist activity"/>
    <property type="evidence" value="ECO:0007669"/>
    <property type="project" value="TreeGrafter"/>
</dbReference>
<sequence>MAYRKKLYKDFDVPEYPLSFENEQEREQIKREIHERLHRSIAEQQPIERKGLFKFLTSYYSIAAVVVTLISVLLIAYNYYFATESVKYITLRTHKGKILEIHLPDSSKVILNAASTLRYPVEFTDTRDVYLDEGEAYFDVAHDKSKPFIVHSGAVNTKVLGTAFNVKSYKTLPTITVTVARGKVRVDDKDRNLGILTPEQQLIVDKTNLTVVNKSIRSADAICWMSGKFVMKDAYFNEIMLAISNRFNVEMEYDSIKFKNCQNSIEFTPKQTLVDVLKVLKDIQGIKSVIKKNKVFILGEPCE</sequence>
<feature type="domain" description="Protein FecR C-terminal" evidence="3">
    <location>
        <begin position="228"/>
        <end position="297"/>
    </location>
</feature>
<evidence type="ECO:0000313" key="4">
    <source>
        <dbReference type="EMBL" id="MCO4292698.1"/>
    </source>
</evidence>
<dbReference type="EMBL" id="JAMWYS010000027">
    <property type="protein sequence ID" value="MCO4292698.1"/>
    <property type="molecule type" value="Genomic_DNA"/>
</dbReference>
<keyword evidence="1" id="KW-0812">Transmembrane</keyword>
<dbReference type="InterPro" id="IPR006860">
    <property type="entry name" value="FecR"/>
</dbReference>
<protein>
    <submittedName>
        <fullName evidence="4">FecR domain-containing protein</fullName>
    </submittedName>
</protein>
<proteinExistence type="predicted"/>
<dbReference type="InterPro" id="IPR032508">
    <property type="entry name" value="FecR_C"/>
</dbReference>
<dbReference type="Gene3D" id="2.60.120.1440">
    <property type="match status" value="1"/>
</dbReference>
<name>A0A9X2F6C3_9SPHI</name>
<keyword evidence="1" id="KW-0472">Membrane</keyword>
<dbReference type="Proteomes" id="UP001155182">
    <property type="component" value="Unassembled WGS sequence"/>
</dbReference>
<dbReference type="Pfam" id="PF04773">
    <property type="entry name" value="FecR"/>
    <property type="match status" value="1"/>
</dbReference>
<feature type="transmembrane region" description="Helical" evidence="1">
    <location>
        <begin position="59"/>
        <end position="80"/>
    </location>
</feature>
<dbReference type="RefSeq" id="WP_252587191.1">
    <property type="nucleotide sequence ID" value="NZ_JAMWYS010000027.1"/>
</dbReference>
<dbReference type="Pfam" id="PF16344">
    <property type="entry name" value="FecR_C"/>
    <property type="match status" value="1"/>
</dbReference>
<evidence type="ECO:0000259" key="2">
    <source>
        <dbReference type="Pfam" id="PF04773"/>
    </source>
</evidence>
<evidence type="ECO:0000256" key="1">
    <source>
        <dbReference type="SAM" id="Phobius"/>
    </source>
</evidence>
<gene>
    <name evidence="4" type="ORF">NF867_07480</name>
</gene>
<comment type="caution">
    <text evidence="4">The sequence shown here is derived from an EMBL/GenBank/DDBJ whole genome shotgun (WGS) entry which is preliminary data.</text>
</comment>